<keyword evidence="1" id="KW-0812">Transmembrane</keyword>
<evidence type="ECO:0000256" key="1">
    <source>
        <dbReference type="SAM" id="Phobius"/>
    </source>
</evidence>
<dbReference type="InterPro" id="IPR011050">
    <property type="entry name" value="Pectin_lyase_fold/virulence"/>
</dbReference>
<dbReference type="Pfam" id="PF18962">
    <property type="entry name" value="Por_Secre_tail"/>
    <property type="match status" value="1"/>
</dbReference>
<feature type="domain" description="Right handed beta helix" evidence="2">
    <location>
        <begin position="297"/>
        <end position="449"/>
    </location>
</feature>
<keyword evidence="1" id="KW-0472">Membrane</keyword>
<accession>A0A3E0DJ00</accession>
<dbReference type="PANTHER" id="PTHR36453:SF1">
    <property type="entry name" value="RIGHT HANDED BETA HELIX DOMAIN-CONTAINING PROTEIN"/>
    <property type="match status" value="1"/>
</dbReference>
<keyword evidence="5" id="KW-1185">Reference proteome</keyword>
<dbReference type="Proteomes" id="UP000256405">
    <property type="component" value="Unassembled WGS sequence"/>
</dbReference>
<dbReference type="NCBIfam" id="TIGR04183">
    <property type="entry name" value="Por_Secre_tail"/>
    <property type="match status" value="1"/>
</dbReference>
<dbReference type="InterPro" id="IPR013783">
    <property type="entry name" value="Ig-like_fold"/>
</dbReference>
<dbReference type="InterPro" id="IPR039448">
    <property type="entry name" value="Beta_helix"/>
</dbReference>
<protein>
    <submittedName>
        <fullName evidence="4">Putative secreted protein (Por secretion system target)</fullName>
    </submittedName>
</protein>
<name>A0A3E0DJ00_9BACT</name>
<feature type="domain" description="Secretion system C-terminal sorting" evidence="3">
    <location>
        <begin position="1347"/>
        <end position="1411"/>
    </location>
</feature>
<dbReference type="Gene3D" id="2.60.40.10">
    <property type="entry name" value="Immunoglobulins"/>
    <property type="match status" value="4"/>
</dbReference>
<evidence type="ECO:0000313" key="4">
    <source>
        <dbReference type="EMBL" id="REG81420.1"/>
    </source>
</evidence>
<dbReference type="Pfam" id="PF17957">
    <property type="entry name" value="Big_7"/>
    <property type="match status" value="4"/>
</dbReference>
<dbReference type="PANTHER" id="PTHR36453">
    <property type="entry name" value="SECRETED PROTEIN-RELATED"/>
    <property type="match status" value="1"/>
</dbReference>
<dbReference type="Gene3D" id="2.160.20.10">
    <property type="entry name" value="Single-stranded right-handed beta-helix, Pectin lyase-like"/>
    <property type="match status" value="1"/>
</dbReference>
<dbReference type="OrthoDB" id="976933at2"/>
<dbReference type="InterPro" id="IPR026444">
    <property type="entry name" value="Secre_tail"/>
</dbReference>
<dbReference type="SUPFAM" id="SSF51126">
    <property type="entry name" value="Pectin lyase-like"/>
    <property type="match status" value="2"/>
</dbReference>
<dbReference type="SMART" id="SM00710">
    <property type="entry name" value="PbH1"/>
    <property type="match status" value="6"/>
</dbReference>
<feature type="transmembrane region" description="Helical" evidence="1">
    <location>
        <begin position="20"/>
        <end position="44"/>
    </location>
</feature>
<dbReference type="RefSeq" id="WP_140160613.1">
    <property type="nucleotide sequence ID" value="NZ_MSSW01000058.1"/>
</dbReference>
<evidence type="ECO:0000313" key="5">
    <source>
        <dbReference type="Proteomes" id="UP000256405"/>
    </source>
</evidence>
<dbReference type="Pfam" id="PF13229">
    <property type="entry name" value="Beta_helix"/>
    <property type="match status" value="1"/>
</dbReference>
<dbReference type="InterPro" id="IPR006626">
    <property type="entry name" value="PbH1"/>
</dbReference>
<keyword evidence="1" id="KW-1133">Transmembrane helix</keyword>
<dbReference type="EMBL" id="QUNF01000027">
    <property type="protein sequence ID" value="REG81420.1"/>
    <property type="molecule type" value="Genomic_DNA"/>
</dbReference>
<evidence type="ECO:0000259" key="2">
    <source>
        <dbReference type="Pfam" id="PF13229"/>
    </source>
</evidence>
<reference evidence="4 5" key="1">
    <citation type="submission" date="2018-08" db="EMBL/GenBank/DDBJ databases">
        <title>Genomic Encyclopedia of Archaeal and Bacterial Type Strains, Phase II (KMG-II): from individual species to whole genera.</title>
        <authorList>
            <person name="Goeker M."/>
        </authorList>
    </citation>
    <scope>NUCLEOTIDE SEQUENCE [LARGE SCALE GENOMIC DNA]</scope>
    <source>
        <strain evidence="4 5">DSM 15986</strain>
    </source>
</reference>
<comment type="caution">
    <text evidence="4">The sequence shown here is derived from an EMBL/GenBank/DDBJ whole genome shotgun (WGS) entry which is preliminary data.</text>
</comment>
<sequence length="1422" mass="155338">MKTNVFCPPLYRLHQRIYLLIKSFLTIVLLIISFTASFAADYYFSSSLGDDNRSPSQAQNSTTPWRSIDKLNSFAYDLKAGDRVLFKSGDTFYGSILITRGGNSGNPIIYTSYGSGDKPVITSMARVSNWVSRGNGIYEAALSVMDRGSIQVFTINDQLKEVGRYPNAGSSNDGYLTISSVNSPFSIQGENLPANFVGGEIVIRKNNWVIDRHPISYNAGATVSFLNTPGTIYFPKQNFGYFVQNHVNALDQSGEWAYSKSDNKLYGNFGGQNPNTLNVQVATRDNLIKVNKFIRNLSFINLSLKGANSNLIHIENSGNIEISNNNFLFAGDNAVSANTSPDMVVTNNSIDYSLSGGLFFQYGTPRSIIEDNLINHTMPFQGMASSSDLKGSAIYIAADANNSQVIRNRIYNTGFNGIHFGGNYTIIKNNLIDNYCLYKQDGGGIYTNSDGLIGMNDVGREIEGNIILRGIGAVAGSNSNYKLAEGIYIDDNAMGIKIHKNTIAEISTKGLYIHNNKNIEILDNLFYKTPLQLQITHDALGTPVRNVRVEGNQFSSVFNNELPYAIASSENDINQIGVSNNNYFLDPYGVELVLRSQSPKDGVLGQKRSLKNWTIEFGFDGNSIRPDFNLEKYVVTSTNTIKQSDFNSDLGIISGVYNAGSELVSGISGGSWKISPSTYAKGSAYIQIGAVSSGDQILIEFDTKSISPDQTIEVLLEKTFNQNQEGTIFNFVTASDVKKVKLLLKSNITSGNESVVLRFPQPIQNLLIDNLKISKVTTQLIDTEDQVFFQYNYSGSSVSYPLSGTFKNAKGEVFTGSVIIPAYGSVLLAKTLDGPAQSNLPPTISLSQPVQNEVFTVGDEILIKANAADPEGKIQRVEFYVDETLVNTLAQSPYQFSLNNAPQGTYELKAKVFDEVGQSGESARVAIIVQNVVEARPSQNLPPSIGIIQPTQNQVFNNDQTIVIKTNATDPENKISKVELYYNSTLLSVLTQAPFEFKLPNPSIGNFVLNAKVYDDQGQMAESSNVNISVVSSASINLAPSVEIISPSQNQIFNKGQNVLIETIALDPEGKIAKVEFFAGGSLLGSATSAPYQLEVKNVPTGTFVLRARVSDDQGLIGESSNIFVSVVSTPLPNQAPSISIVTPSQNQTFIQGQSITVRASASDPENKIAKVEFFANESLIGVKSTFPYELTVNNPPLGTYIVKTKVFDQEGLTAESSRINVTIMNTWGARTTGTEIELVSPIENQQFKSSDIIPLQVGSGLYEANYDSLEVYVGEVKQGTTQSLLYDLEAAPLSEGNNMIKVKSFQSGIEIASDSVQVGVVSANKAPKTNSYNAFGEQEYTFEIGPNPTSDVLNIYLQKMYQGEDVEIHIYSIDGATVKVIETNTDTEKITVDVSGYSDGIYFIRIMGKVFVYETKRFIKN</sequence>
<proteinExistence type="predicted"/>
<organism evidence="4 5">
    <name type="scientific">Algoriphagus antarcticus</name>
    <dbReference type="NCBI Taxonomy" id="238540"/>
    <lineage>
        <taxon>Bacteria</taxon>
        <taxon>Pseudomonadati</taxon>
        <taxon>Bacteroidota</taxon>
        <taxon>Cytophagia</taxon>
        <taxon>Cytophagales</taxon>
        <taxon>Cyclobacteriaceae</taxon>
        <taxon>Algoriphagus</taxon>
    </lineage>
</organism>
<gene>
    <name evidence="4" type="ORF">C8N25_12768</name>
</gene>
<dbReference type="InterPro" id="IPR012334">
    <property type="entry name" value="Pectin_lyas_fold"/>
</dbReference>
<evidence type="ECO:0000259" key="3">
    <source>
        <dbReference type="Pfam" id="PF18962"/>
    </source>
</evidence>